<feature type="region of interest" description="Disordered" evidence="1">
    <location>
        <begin position="449"/>
        <end position="495"/>
    </location>
</feature>
<sequence>MRGPQPPGVRPLRPEPREGGVRGSQSRGAQPLGARGPGARGAGRRAESRQPARLSGRRGKSGRRPPGDRRPGPRARPRGMRGPADRLSVGAIVLSCVVGLSLLGIVERALLDGRPISASGTGGSKQLARDRKPRGKPAQRPAPHRQPGGAGAPAPPAAPDPQALTAQVRKLTLAQRGAAARRSYGAAPDRPPIVDAARTSGDKTWVFGTTAIPVPGTSAATPEIAFFAARWRQGRWQVGLSGGPAFNGLLGVMPATVMSADEARALRRYGAVTAEQATALVNGTRSGDGLMLPWKVGASWSMAAGDGAGATRPLGSLAFSGGDGRVVASGSGRLYRFCEDGAGRAMVMIVHASGLATTYYRVRSVAQLRDGSVVKRGDPLGRTGGDRPCGGAEAPRAEVGFDLRTGAEEVPLDGAVIGGWTFRERAKPLLGYAERGALQVLPGALLANLGPVPAGDEPPSSPSPGKPPGDGADPGGAPASPATEKRSPSGANTQQ</sequence>
<evidence type="ECO:0000256" key="1">
    <source>
        <dbReference type="SAM" id="MobiDB-lite"/>
    </source>
</evidence>
<dbReference type="InterPro" id="IPR011055">
    <property type="entry name" value="Dup_hybrid_motif"/>
</dbReference>
<dbReference type="CDD" id="cd12797">
    <property type="entry name" value="M23_peptidase"/>
    <property type="match status" value="1"/>
</dbReference>
<evidence type="ECO:0008006" key="5">
    <source>
        <dbReference type="Google" id="ProtNLM"/>
    </source>
</evidence>
<organism evidence="3 4">
    <name type="scientific">Actinomadura rubrisoli</name>
    <dbReference type="NCBI Taxonomy" id="2530368"/>
    <lineage>
        <taxon>Bacteria</taxon>
        <taxon>Bacillati</taxon>
        <taxon>Actinomycetota</taxon>
        <taxon>Actinomycetes</taxon>
        <taxon>Streptosporangiales</taxon>
        <taxon>Thermomonosporaceae</taxon>
        <taxon>Actinomadura</taxon>
    </lineage>
</organism>
<keyword evidence="2" id="KW-0812">Transmembrane</keyword>
<dbReference type="OrthoDB" id="6188067at2"/>
<dbReference type="AlphaFoldDB" id="A0A4R5ANP6"/>
<proteinExistence type="predicted"/>
<feature type="compositionally biased region" description="Low complexity" evidence="1">
    <location>
        <begin position="469"/>
        <end position="482"/>
    </location>
</feature>
<reference evidence="3 4" key="1">
    <citation type="submission" date="2019-03" db="EMBL/GenBank/DDBJ databases">
        <title>Draft genome sequences of novel Actinobacteria.</title>
        <authorList>
            <person name="Sahin N."/>
            <person name="Ay H."/>
            <person name="Saygin H."/>
        </authorList>
    </citation>
    <scope>NUCLEOTIDE SEQUENCE [LARGE SCALE GENOMIC DNA]</scope>
    <source>
        <strain evidence="3 4">H3C3</strain>
    </source>
</reference>
<name>A0A4R5ANP6_9ACTN</name>
<accession>A0A4R5ANP6</accession>
<evidence type="ECO:0000256" key="2">
    <source>
        <dbReference type="SAM" id="Phobius"/>
    </source>
</evidence>
<dbReference type="EMBL" id="SMKU01000250">
    <property type="protein sequence ID" value="TDD73705.1"/>
    <property type="molecule type" value="Genomic_DNA"/>
</dbReference>
<comment type="caution">
    <text evidence="3">The sequence shown here is derived from an EMBL/GenBank/DDBJ whole genome shotgun (WGS) entry which is preliminary data.</text>
</comment>
<dbReference type="Proteomes" id="UP000294513">
    <property type="component" value="Unassembled WGS sequence"/>
</dbReference>
<keyword evidence="4" id="KW-1185">Reference proteome</keyword>
<feature type="region of interest" description="Disordered" evidence="1">
    <location>
        <begin position="114"/>
        <end position="161"/>
    </location>
</feature>
<keyword evidence="2" id="KW-1133">Transmembrane helix</keyword>
<feature type="transmembrane region" description="Helical" evidence="2">
    <location>
        <begin position="87"/>
        <end position="106"/>
    </location>
</feature>
<keyword evidence="2" id="KW-0472">Membrane</keyword>
<feature type="region of interest" description="Disordered" evidence="1">
    <location>
        <begin position="1"/>
        <end position="84"/>
    </location>
</feature>
<dbReference type="SUPFAM" id="SSF51261">
    <property type="entry name" value="Duplicated hybrid motif"/>
    <property type="match status" value="1"/>
</dbReference>
<protein>
    <recommendedName>
        <fullName evidence="5">M23 family metallopeptidase</fullName>
    </recommendedName>
</protein>
<evidence type="ECO:0000313" key="3">
    <source>
        <dbReference type="EMBL" id="TDD73705.1"/>
    </source>
</evidence>
<evidence type="ECO:0000313" key="4">
    <source>
        <dbReference type="Proteomes" id="UP000294513"/>
    </source>
</evidence>
<dbReference type="Gene3D" id="2.70.70.10">
    <property type="entry name" value="Glucose Permease (Domain IIA)"/>
    <property type="match status" value="1"/>
</dbReference>
<gene>
    <name evidence="3" type="ORF">E1298_33520</name>
</gene>